<reference evidence="1 2" key="2">
    <citation type="journal article" date="2022" name="Mol. Ecol. Resour.">
        <title>The genomes of chicory, endive, great burdock and yacon provide insights into Asteraceae paleo-polyploidization history and plant inulin production.</title>
        <authorList>
            <person name="Fan W."/>
            <person name="Wang S."/>
            <person name="Wang H."/>
            <person name="Wang A."/>
            <person name="Jiang F."/>
            <person name="Liu H."/>
            <person name="Zhao H."/>
            <person name="Xu D."/>
            <person name="Zhang Y."/>
        </authorList>
    </citation>
    <scope>NUCLEOTIDE SEQUENCE [LARGE SCALE GENOMIC DNA]</scope>
    <source>
        <strain evidence="2">cv. Yunnan</strain>
        <tissue evidence="1">Leaves</tissue>
    </source>
</reference>
<gene>
    <name evidence="1" type="ORF">L1987_08152</name>
</gene>
<name>A0ACB9JJU2_9ASTR</name>
<dbReference type="EMBL" id="CM042020">
    <property type="protein sequence ID" value="KAI3820604.1"/>
    <property type="molecule type" value="Genomic_DNA"/>
</dbReference>
<dbReference type="Proteomes" id="UP001056120">
    <property type="component" value="Linkage Group LG03"/>
</dbReference>
<proteinExistence type="predicted"/>
<evidence type="ECO:0000313" key="1">
    <source>
        <dbReference type="EMBL" id="KAI3820604.1"/>
    </source>
</evidence>
<evidence type="ECO:0000313" key="2">
    <source>
        <dbReference type="Proteomes" id="UP001056120"/>
    </source>
</evidence>
<sequence length="145" mass="16488">MYFRNLRASGHAYGIVKEMKTTCSCTATAIDDSTPEHYLGPVMTRRRTAPPTTTPLQAAIIGQIDGEPHHTHSGISGIFPVESVFRLQECATVHECPFPVESLANRRMNPSWRQSRRYAWKGRNLPVRFHDQSFDYTDGGVFDWF</sequence>
<reference evidence="2" key="1">
    <citation type="journal article" date="2022" name="Mol. Ecol. Resour.">
        <title>The genomes of chicory, endive, great burdock and yacon provide insights into Asteraceae palaeo-polyploidization history and plant inulin production.</title>
        <authorList>
            <person name="Fan W."/>
            <person name="Wang S."/>
            <person name="Wang H."/>
            <person name="Wang A."/>
            <person name="Jiang F."/>
            <person name="Liu H."/>
            <person name="Zhao H."/>
            <person name="Xu D."/>
            <person name="Zhang Y."/>
        </authorList>
    </citation>
    <scope>NUCLEOTIDE SEQUENCE [LARGE SCALE GENOMIC DNA]</scope>
    <source>
        <strain evidence="2">cv. Yunnan</strain>
    </source>
</reference>
<comment type="caution">
    <text evidence="1">The sequence shown here is derived from an EMBL/GenBank/DDBJ whole genome shotgun (WGS) entry which is preliminary data.</text>
</comment>
<keyword evidence="2" id="KW-1185">Reference proteome</keyword>
<accession>A0ACB9JJU2</accession>
<protein>
    <submittedName>
        <fullName evidence="1">Uncharacterized protein</fullName>
    </submittedName>
</protein>
<organism evidence="1 2">
    <name type="scientific">Smallanthus sonchifolius</name>
    <dbReference type="NCBI Taxonomy" id="185202"/>
    <lineage>
        <taxon>Eukaryota</taxon>
        <taxon>Viridiplantae</taxon>
        <taxon>Streptophyta</taxon>
        <taxon>Embryophyta</taxon>
        <taxon>Tracheophyta</taxon>
        <taxon>Spermatophyta</taxon>
        <taxon>Magnoliopsida</taxon>
        <taxon>eudicotyledons</taxon>
        <taxon>Gunneridae</taxon>
        <taxon>Pentapetalae</taxon>
        <taxon>asterids</taxon>
        <taxon>campanulids</taxon>
        <taxon>Asterales</taxon>
        <taxon>Asteraceae</taxon>
        <taxon>Asteroideae</taxon>
        <taxon>Heliantheae alliance</taxon>
        <taxon>Millerieae</taxon>
        <taxon>Smallanthus</taxon>
    </lineage>
</organism>